<evidence type="ECO:0000256" key="3">
    <source>
        <dbReference type="ARBA" id="ARBA00022448"/>
    </source>
</evidence>
<feature type="transmembrane region" description="Helical" evidence="11">
    <location>
        <begin position="151"/>
        <end position="174"/>
    </location>
</feature>
<keyword evidence="8" id="KW-0406">Ion transport</keyword>
<dbReference type="InterPro" id="IPR035908">
    <property type="entry name" value="F0_ATP_A_sf"/>
</dbReference>
<feature type="transmembrane region" description="Helical" evidence="11">
    <location>
        <begin position="119"/>
        <end position="139"/>
    </location>
</feature>
<keyword evidence="12" id="KW-0496">Mitochondrion</keyword>
<evidence type="ECO:0000256" key="7">
    <source>
        <dbReference type="ARBA" id="ARBA00022989"/>
    </source>
</evidence>
<evidence type="ECO:0000256" key="6">
    <source>
        <dbReference type="ARBA" id="ARBA00022781"/>
    </source>
</evidence>
<dbReference type="SUPFAM" id="SSF81336">
    <property type="entry name" value="F1F0 ATP synthase subunit A"/>
    <property type="match status" value="1"/>
</dbReference>
<evidence type="ECO:0000313" key="12">
    <source>
        <dbReference type="EMBL" id="ACV96770.1"/>
    </source>
</evidence>
<keyword evidence="4" id="KW-0138">CF(0)</keyword>
<keyword evidence="7 11" id="KW-1133">Transmembrane helix</keyword>
<evidence type="ECO:0000256" key="1">
    <source>
        <dbReference type="ARBA" id="ARBA00004141"/>
    </source>
</evidence>
<proteinExistence type="inferred from homology"/>
<keyword evidence="10" id="KW-0066">ATP synthesis</keyword>
<dbReference type="GO" id="GO:0045259">
    <property type="term" value="C:proton-transporting ATP synthase complex"/>
    <property type="evidence" value="ECO:0007669"/>
    <property type="project" value="UniProtKB-KW"/>
</dbReference>
<feature type="transmembrane region" description="Helical" evidence="11">
    <location>
        <begin position="55"/>
        <end position="76"/>
    </location>
</feature>
<evidence type="ECO:0000256" key="11">
    <source>
        <dbReference type="SAM" id="Phobius"/>
    </source>
</evidence>
<evidence type="ECO:0000256" key="5">
    <source>
        <dbReference type="ARBA" id="ARBA00022692"/>
    </source>
</evidence>
<dbReference type="Gene3D" id="1.20.120.220">
    <property type="entry name" value="ATP synthase, F0 complex, subunit A"/>
    <property type="match status" value="1"/>
</dbReference>
<geneLocation type="mitochondrion" evidence="12"/>
<keyword evidence="3" id="KW-0813">Transport</keyword>
<gene>
    <name evidence="12" type="primary">atp6</name>
</gene>
<evidence type="ECO:0000256" key="9">
    <source>
        <dbReference type="ARBA" id="ARBA00023136"/>
    </source>
</evidence>
<dbReference type="EMBL" id="GQ332427">
    <property type="protein sequence ID" value="ACV96770.1"/>
    <property type="molecule type" value="Genomic_DNA"/>
</dbReference>
<comment type="subcellular location">
    <subcellularLocation>
        <location evidence="1">Membrane</location>
        <topology evidence="1">Multi-pass membrane protein</topology>
    </subcellularLocation>
</comment>
<dbReference type="GeneID" id="11272211"/>
<accession>G4V253</accession>
<evidence type="ECO:0000256" key="10">
    <source>
        <dbReference type="ARBA" id="ARBA00023310"/>
    </source>
</evidence>
<dbReference type="GO" id="GO:0006754">
    <property type="term" value="P:ATP biosynthetic process"/>
    <property type="evidence" value="ECO:0007669"/>
    <property type="project" value="UniProtKB-KW"/>
</dbReference>
<feature type="transmembrane region" description="Helical" evidence="11">
    <location>
        <begin position="180"/>
        <end position="198"/>
    </location>
</feature>
<keyword evidence="9 11" id="KW-0472">Membrane</keyword>
<reference evidence="12" key="1">
    <citation type="journal article" date="2011" name="BMC Genomics">
        <title>Monophyly of clade III nematodes is not supported by phylogenetic analysis of complete mitochondrial genome sequences.</title>
        <authorList>
            <person name="Park J.K."/>
            <person name="Sultana T."/>
            <person name="Lee S.H."/>
            <person name="Kang S."/>
            <person name="Kim H.K."/>
            <person name="Min G.S."/>
            <person name="Eom K.S."/>
            <person name="Nadler S.A."/>
        </authorList>
    </citation>
    <scope>NUCLEOTIDE SEQUENCE</scope>
</reference>
<keyword evidence="5 11" id="KW-0812">Transmembrane</keyword>
<dbReference type="AlphaFoldDB" id="G4V253"/>
<feature type="transmembrane region" description="Helical" evidence="11">
    <location>
        <begin position="12"/>
        <end position="35"/>
    </location>
</feature>
<evidence type="ECO:0000256" key="2">
    <source>
        <dbReference type="ARBA" id="ARBA00006810"/>
    </source>
</evidence>
<feature type="transmembrane region" description="Helical" evidence="11">
    <location>
        <begin position="83"/>
        <end position="99"/>
    </location>
</feature>
<sequence>MISYFFFRLIVVFWFSQFCFCFLVNMLGVFVRIVLDFVMGIYGMGVDKVLSGLTGSVFFFFVLIFCYTGHFSWGLGLARSMDFIFYWAVICWFLSFLILSMEEVLSNVFSLNHESLVGVFYSLFSKVCSVLVRPLSLYLRLLINISLGHMIIFFLFVFFGGVSGFFIGQFFVFVYNLYEFFLFVLQSFVFSDLLIVYLNE</sequence>
<keyword evidence="6" id="KW-0375">Hydrogen ion transport</keyword>
<name>G4V253_WELSI</name>
<protein>
    <submittedName>
        <fullName evidence="12">ATP synthase F0 subunit 6</fullName>
    </submittedName>
</protein>
<dbReference type="CTD" id="4508"/>
<organism evidence="12">
    <name type="scientific">Wellcomia siamensis</name>
    <name type="common">Parasitic roundworm</name>
    <dbReference type="NCBI Taxonomy" id="435744"/>
    <lineage>
        <taxon>Eukaryota</taxon>
        <taxon>Metazoa</taxon>
        <taxon>Ecdysozoa</taxon>
        <taxon>Nematoda</taxon>
        <taxon>Chromadorea</taxon>
        <taxon>Rhabditida</taxon>
        <taxon>Spirurina</taxon>
        <taxon>Oxyuridomorpha</taxon>
        <taxon>Oxyuroidea</taxon>
        <taxon>Oxyuridae</taxon>
        <taxon>Wellcomia</taxon>
    </lineage>
</organism>
<dbReference type="RefSeq" id="YP_004927934.1">
    <property type="nucleotide sequence ID" value="NC_016129.1"/>
</dbReference>
<evidence type="ECO:0000256" key="8">
    <source>
        <dbReference type="ARBA" id="ARBA00023065"/>
    </source>
</evidence>
<evidence type="ECO:0000256" key="4">
    <source>
        <dbReference type="ARBA" id="ARBA00022547"/>
    </source>
</evidence>
<comment type="similarity">
    <text evidence="2">Belongs to the ATPase A chain family.</text>
</comment>
<dbReference type="GO" id="GO:1902600">
    <property type="term" value="P:proton transmembrane transport"/>
    <property type="evidence" value="ECO:0007669"/>
    <property type="project" value="UniProtKB-KW"/>
</dbReference>